<keyword evidence="2" id="KW-1185">Reference proteome</keyword>
<sequence>MWRRVDGRCTETEQRTSVKVHVSLDGTRTACGSEIPEHATATTKTADWHLHTDCYKCAYRLWPSYGPAGYVRPVNSDDFPIRRV</sequence>
<comment type="caution">
    <text evidence="1">The sequence shown here is derived from an EMBL/GenBank/DDBJ whole genome shotgun (WGS) entry which is preliminary data.</text>
</comment>
<accession>A0ABT9RKY6</accession>
<dbReference type="RefSeq" id="WP_306872297.1">
    <property type="nucleotide sequence ID" value="NZ_JAUSRB010000002.1"/>
</dbReference>
<organism evidence="1 2">
    <name type="scientific">Streptosporangium brasiliense</name>
    <dbReference type="NCBI Taxonomy" id="47480"/>
    <lineage>
        <taxon>Bacteria</taxon>
        <taxon>Bacillati</taxon>
        <taxon>Actinomycetota</taxon>
        <taxon>Actinomycetes</taxon>
        <taxon>Streptosporangiales</taxon>
        <taxon>Streptosporangiaceae</taxon>
        <taxon>Streptosporangium</taxon>
    </lineage>
</organism>
<dbReference type="Proteomes" id="UP001230426">
    <property type="component" value="Unassembled WGS sequence"/>
</dbReference>
<protein>
    <submittedName>
        <fullName evidence="1">Uncharacterized protein</fullName>
    </submittedName>
</protein>
<dbReference type="EMBL" id="JAUSRB010000002">
    <property type="protein sequence ID" value="MDP9868940.1"/>
    <property type="molecule type" value="Genomic_DNA"/>
</dbReference>
<gene>
    <name evidence="1" type="ORF">J2S55_008206</name>
</gene>
<evidence type="ECO:0000313" key="2">
    <source>
        <dbReference type="Proteomes" id="UP001230426"/>
    </source>
</evidence>
<evidence type="ECO:0000313" key="1">
    <source>
        <dbReference type="EMBL" id="MDP9868940.1"/>
    </source>
</evidence>
<name>A0ABT9RKY6_9ACTN</name>
<proteinExistence type="predicted"/>
<reference evidence="1 2" key="1">
    <citation type="submission" date="2023-07" db="EMBL/GenBank/DDBJ databases">
        <title>Sequencing the genomes of 1000 actinobacteria strains.</title>
        <authorList>
            <person name="Klenk H.-P."/>
        </authorList>
    </citation>
    <scope>NUCLEOTIDE SEQUENCE [LARGE SCALE GENOMIC DNA]</scope>
    <source>
        <strain evidence="1 2">DSM 44109</strain>
    </source>
</reference>